<reference evidence="3" key="1">
    <citation type="submission" date="2019-04" db="EMBL/GenBank/DDBJ databases">
        <title>Evolution of Biomass-Degrading Anaerobic Consortia Revealed by Metagenomics.</title>
        <authorList>
            <person name="Peng X."/>
        </authorList>
    </citation>
    <scope>NUCLEOTIDE SEQUENCE</scope>
    <source>
        <strain evidence="3">SIG242</strain>
    </source>
</reference>
<dbReference type="Proteomes" id="UP000772151">
    <property type="component" value="Unassembled WGS sequence"/>
</dbReference>
<proteinExistence type="predicted"/>
<evidence type="ECO:0000313" key="3">
    <source>
        <dbReference type="EMBL" id="MBE6084737.1"/>
    </source>
</evidence>
<dbReference type="CDD" id="cd00093">
    <property type="entry name" value="HTH_XRE"/>
    <property type="match status" value="1"/>
</dbReference>
<dbReference type="InterPro" id="IPR010982">
    <property type="entry name" value="Lambda_DNA-bd_dom_sf"/>
</dbReference>
<protein>
    <submittedName>
        <fullName evidence="3">Helix-turn-helix transcriptional regulator</fullName>
    </submittedName>
</protein>
<dbReference type="PANTHER" id="PTHR46558">
    <property type="entry name" value="TRACRIPTIONAL REGULATORY PROTEIN-RELATED-RELATED"/>
    <property type="match status" value="1"/>
</dbReference>
<sequence>MQRLKEMRTLKGKSQEDVANDLNISRQSYGLYELGKREPSNEMLMKLADYFGVSTDYLLGRTDNPLEILGLKDVPSDFISDLRDADSKTIYELWNYLRFLSLKKDGGLDRDISSK</sequence>
<organism evidence="3 4">
    <name type="scientific">Selenomonas ruminantium</name>
    <dbReference type="NCBI Taxonomy" id="971"/>
    <lineage>
        <taxon>Bacteria</taxon>
        <taxon>Bacillati</taxon>
        <taxon>Bacillota</taxon>
        <taxon>Negativicutes</taxon>
        <taxon>Selenomonadales</taxon>
        <taxon>Selenomonadaceae</taxon>
        <taxon>Selenomonas</taxon>
    </lineage>
</organism>
<evidence type="ECO:0000256" key="1">
    <source>
        <dbReference type="ARBA" id="ARBA00023125"/>
    </source>
</evidence>
<dbReference type="GO" id="GO:0003677">
    <property type="term" value="F:DNA binding"/>
    <property type="evidence" value="ECO:0007669"/>
    <property type="project" value="UniProtKB-KW"/>
</dbReference>
<accession>A0A927WDM3</accession>
<evidence type="ECO:0000259" key="2">
    <source>
        <dbReference type="PROSITE" id="PS50943"/>
    </source>
</evidence>
<dbReference type="InterPro" id="IPR001387">
    <property type="entry name" value="Cro/C1-type_HTH"/>
</dbReference>
<dbReference type="RefSeq" id="WP_303668810.1">
    <property type="nucleotide sequence ID" value="NZ_SVCA01000003.1"/>
</dbReference>
<dbReference type="Gene3D" id="1.10.260.40">
    <property type="entry name" value="lambda repressor-like DNA-binding domains"/>
    <property type="match status" value="1"/>
</dbReference>
<dbReference type="SMART" id="SM00530">
    <property type="entry name" value="HTH_XRE"/>
    <property type="match status" value="1"/>
</dbReference>
<dbReference type="AlphaFoldDB" id="A0A927WDM3"/>
<dbReference type="Pfam" id="PF01381">
    <property type="entry name" value="HTH_3"/>
    <property type="match status" value="1"/>
</dbReference>
<dbReference type="EMBL" id="SVCA01000003">
    <property type="protein sequence ID" value="MBE6084737.1"/>
    <property type="molecule type" value="Genomic_DNA"/>
</dbReference>
<feature type="domain" description="HTH cro/C1-type" evidence="2">
    <location>
        <begin position="4"/>
        <end position="58"/>
    </location>
</feature>
<evidence type="ECO:0000313" key="4">
    <source>
        <dbReference type="Proteomes" id="UP000772151"/>
    </source>
</evidence>
<dbReference type="PANTHER" id="PTHR46558:SF14">
    <property type="entry name" value="HTH-TYPE TRANSCRIPTIONAL REGULATOR ANSR"/>
    <property type="match status" value="1"/>
</dbReference>
<dbReference type="SUPFAM" id="SSF47413">
    <property type="entry name" value="lambda repressor-like DNA-binding domains"/>
    <property type="match status" value="1"/>
</dbReference>
<dbReference type="PROSITE" id="PS50943">
    <property type="entry name" value="HTH_CROC1"/>
    <property type="match status" value="1"/>
</dbReference>
<gene>
    <name evidence="3" type="ORF">E7203_04605</name>
</gene>
<name>A0A927WDM3_SELRU</name>
<keyword evidence="1" id="KW-0238">DNA-binding</keyword>
<comment type="caution">
    <text evidence="3">The sequence shown here is derived from an EMBL/GenBank/DDBJ whole genome shotgun (WGS) entry which is preliminary data.</text>
</comment>